<comment type="caution">
    <text evidence="2">The sequence shown here is derived from an EMBL/GenBank/DDBJ whole genome shotgun (WGS) entry which is preliminary data.</text>
</comment>
<organism evidence="2 3">
    <name type="scientific">Entomortierella chlamydospora</name>
    <dbReference type="NCBI Taxonomy" id="101097"/>
    <lineage>
        <taxon>Eukaryota</taxon>
        <taxon>Fungi</taxon>
        <taxon>Fungi incertae sedis</taxon>
        <taxon>Mucoromycota</taxon>
        <taxon>Mortierellomycotina</taxon>
        <taxon>Mortierellomycetes</taxon>
        <taxon>Mortierellales</taxon>
        <taxon>Mortierellaceae</taxon>
        <taxon>Entomortierella</taxon>
    </lineage>
</organism>
<accession>A0A9P6MH58</accession>
<protein>
    <submittedName>
        <fullName evidence="2">Uncharacterized protein</fullName>
    </submittedName>
</protein>
<feature type="coiled-coil region" evidence="1">
    <location>
        <begin position="15"/>
        <end position="49"/>
    </location>
</feature>
<reference evidence="2" key="1">
    <citation type="journal article" date="2020" name="Fungal Divers.">
        <title>Resolving the Mortierellaceae phylogeny through synthesis of multi-gene phylogenetics and phylogenomics.</title>
        <authorList>
            <person name="Vandepol N."/>
            <person name="Liber J."/>
            <person name="Desiro A."/>
            <person name="Na H."/>
            <person name="Kennedy M."/>
            <person name="Barry K."/>
            <person name="Grigoriev I.V."/>
            <person name="Miller A.N."/>
            <person name="O'Donnell K."/>
            <person name="Stajich J.E."/>
            <person name="Bonito G."/>
        </authorList>
    </citation>
    <scope>NUCLEOTIDE SEQUENCE</scope>
    <source>
        <strain evidence="2">NRRL 2769</strain>
    </source>
</reference>
<keyword evidence="3" id="KW-1185">Reference proteome</keyword>
<dbReference type="AlphaFoldDB" id="A0A9P6MH58"/>
<gene>
    <name evidence="2" type="ORF">BGZ80_006341</name>
</gene>
<sequence>MTIMSSKTAQEDPAVEALRKELAAVKLDLRNTKQNLLDAEDDLESSQADLSAALSSLAERDIELGNTKIALANSEHARLNTERVCLEANRDRVLSRPHGKQEVFVVLKFREPQPLPVGGYRLFALQRKAVKSTLDQFIADNPELDATEVNELRFDRSPRGQYVYQQMKDDAEAPIEFSRRNFKLREGRLESEMIAYIQNVFNTHIHNQENQVQ</sequence>
<evidence type="ECO:0000313" key="2">
    <source>
        <dbReference type="EMBL" id="KAG0000566.1"/>
    </source>
</evidence>
<evidence type="ECO:0000313" key="3">
    <source>
        <dbReference type="Proteomes" id="UP000703661"/>
    </source>
</evidence>
<name>A0A9P6MH58_9FUNG</name>
<dbReference type="Proteomes" id="UP000703661">
    <property type="component" value="Unassembled WGS sequence"/>
</dbReference>
<proteinExistence type="predicted"/>
<evidence type="ECO:0000256" key="1">
    <source>
        <dbReference type="SAM" id="Coils"/>
    </source>
</evidence>
<dbReference type="EMBL" id="JAAAID010003125">
    <property type="protein sequence ID" value="KAG0000566.1"/>
    <property type="molecule type" value="Genomic_DNA"/>
</dbReference>
<keyword evidence="1" id="KW-0175">Coiled coil</keyword>